<sequence>MNLLSISHLFLLIQLLQGIAGGLAATSSRPKNQIPRPSIGDYVEPNTKHPANYRPPTNQQDDGLYQKPITPELSPELLEKIKKANKSRKGSQ</sequence>
<dbReference type="AlphaFoldDB" id="D1FPX7"/>
<organism evidence="3">
    <name type="scientific">Simulium nigrimanum</name>
    <name type="common">Black fly</name>
    <dbReference type="NCBI Taxonomy" id="683695"/>
    <lineage>
        <taxon>Eukaryota</taxon>
        <taxon>Metazoa</taxon>
        <taxon>Ecdysozoa</taxon>
        <taxon>Arthropoda</taxon>
        <taxon>Hexapoda</taxon>
        <taxon>Insecta</taxon>
        <taxon>Pterygota</taxon>
        <taxon>Neoptera</taxon>
        <taxon>Endopterygota</taxon>
        <taxon>Diptera</taxon>
        <taxon>Nematocera</taxon>
        <taxon>Chironomoidea</taxon>
        <taxon>Simuliidae</taxon>
        <taxon>Simulium</taxon>
    </lineage>
</organism>
<feature type="region of interest" description="Disordered" evidence="1">
    <location>
        <begin position="25"/>
        <end position="92"/>
    </location>
</feature>
<feature type="signal peptide" evidence="2">
    <location>
        <begin position="1"/>
        <end position="24"/>
    </location>
</feature>
<evidence type="ECO:0000313" key="3">
    <source>
        <dbReference type="EMBL" id="ACZ28232.1"/>
    </source>
</evidence>
<evidence type="ECO:0000256" key="1">
    <source>
        <dbReference type="SAM" id="MobiDB-lite"/>
    </source>
</evidence>
<name>D1FPX7_SIMNI</name>
<keyword evidence="2" id="KW-0732">Signal</keyword>
<feature type="compositionally biased region" description="Basic residues" evidence="1">
    <location>
        <begin position="83"/>
        <end position="92"/>
    </location>
</feature>
<feature type="chain" id="PRO_5003022007" evidence="2">
    <location>
        <begin position="25"/>
        <end position="92"/>
    </location>
</feature>
<evidence type="ECO:0000256" key="2">
    <source>
        <dbReference type="SAM" id="SignalP"/>
    </source>
</evidence>
<reference evidence="3" key="1">
    <citation type="submission" date="2009-10" db="EMBL/GenBank/DDBJ databases">
        <title>An Insight into the Sialotranscriptome of Simulium nigrimanum, a Black Fly Associated with Fogo Selvagem in South America.</title>
        <authorList>
            <person name="Ribeiro J.M.C."/>
            <person name="Valenzuela J.G."/>
            <person name="Pham V.M."/>
            <person name="Kleeman L."/>
            <person name="Barbian K.D."/>
            <person name="Favreau A.J."/>
            <person name="Eaton D.P."/>
            <person name="Aoki V."/>
            <person name="Hans-Filho G."/>
            <person name="Rivitti E.A."/>
            <person name="Diaz L.A."/>
        </authorList>
    </citation>
    <scope>NUCLEOTIDE SEQUENCE</scope>
    <source>
        <tissue evidence="3">Salivary glands</tissue>
    </source>
</reference>
<protein>
    <submittedName>
        <fullName evidence="3">Hypothetical secreted protein</fullName>
    </submittedName>
</protein>
<dbReference type="EMBL" id="EZ419877">
    <property type="protein sequence ID" value="ACZ28232.1"/>
    <property type="molecule type" value="mRNA"/>
</dbReference>
<accession>D1FPX7</accession>
<proteinExistence type="evidence at transcript level"/>